<keyword evidence="1" id="KW-0472">Membrane</keyword>
<protein>
    <submittedName>
        <fullName evidence="2">Uncharacterized protein</fullName>
    </submittedName>
</protein>
<gene>
    <name evidence="2" type="ORF">GCM10022239_07720</name>
</gene>
<name>A0ABP7FEI2_9MICO</name>
<dbReference type="Proteomes" id="UP001501004">
    <property type="component" value="Unassembled WGS sequence"/>
</dbReference>
<accession>A0ABP7FEI2</accession>
<evidence type="ECO:0000256" key="1">
    <source>
        <dbReference type="SAM" id="Phobius"/>
    </source>
</evidence>
<feature type="transmembrane region" description="Helical" evidence="1">
    <location>
        <begin position="70"/>
        <end position="94"/>
    </location>
</feature>
<organism evidence="2 3">
    <name type="scientific">Leifsonella bigeumensis</name>
    <dbReference type="NCBI Taxonomy" id="433643"/>
    <lineage>
        <taxon>Bacteria</taxon>
        <taxon>Bacillati</taxon>
        <taxon>Actinomycetota</taxon>
        <taxon>Actinomycetes</taxon>
        <taxon>Micrococcales</taxon>
        <taxon>Microbacteriaceae</taxon>
        <taxon>Leifsonella</taxon>
    </lineage>
</organism>
<keyword evidence="1" id="KW-1133">Transmembrane helix</keyword>
<reference evidence="3" key="1">
    <citation type="journal article" date="2019" name="Int. J. Syst. Evol. Microbiol.">
        <title>The Global Catalogue of Microorganisms (GCM) 10K type strain sequencing project: providing services to taxonomists for standard genome sequencing and annotation.</title>
        <authorList>
            <consortium name="The Broad Institute Genomics Platform"/>
            <consortium name="The Broad Institute Genome Sequencing Center for Infectious Disease"/>
            <person name="Wu L."/>
            <person name="Ma J."/>
        </authorList>
    </citation>
    <scope>NUCLEOTIDE SEQUENCE [LARGE SCALE GENOMIC DNA]</scope>
    <source>
        <strain evidence="3">JCM 16949</strain>
    </source>
</reference>
<sequence>MTTSDQQWELKVGTVVPVWVLCLAAAITIGVASPTDQYLIWLPIALAAAVLLTFCIQLSTLTKEGFVNRVMASIGGAVLVIGVATAVLAALAALNG</sequence>
<feature type="transmembrane region" description="Helical" evidence="1">
    <location>
        <begin position="12"/>
        <end position="32"/>
    </location>
</feature>
<feature type="transmembrane region" description="Helical" evidence="1">
    <location>
        <begin position="38"/>
        <end position="58"/>
    </location>
</feature>
<keyword evidence="1" id="KW-0812">Transmembrane</keyword>
<keyword evidence="3" id="KW-1185">Reference proteome</keyword>
<comment type="caution">
    <text evidence="2">The sequence shown here is derived from an EMBL/GenBank/DDBJ whole genome shotgun (WGS) entry which is preliminary data.</text>
</comment>
<dbReference type="EMBL" id="BAABAE010000002">
    <property type="protein sequence ID" value="GAA3734014.1"/>
    <property type="molecule type" value="Genomic_DNA"/>
</dbReference>
<dbReference type="RefSeq" id="WP_344753895.1">
    <property type="nucleotide sequence ID" value="NZ_BAABAE010000002.1"/>
</dbReference>
<evidence type="ECO:0000313" key="2">
    <source>
        <dbReference type="EMBL" id="GAA3734014.1"/>
    </source>
</evidence>
<proteinExistence type="predicted"/>
<evidence type="ECO:0000313" key="3">
    <source>
        <dbReference type="Proteomes" id="UP001501004"/>
    </source>
</evidence>